<proteinExistence type="predicted"/>
<accession>A0A195FHY3</accession>
<keyword evidence="1" id="KW-0677">Repeat</keyword>
<dbReference type="SUPFAM" id="SSF47473">
    <property type="entry name" value="EF-hand"/>
    <property type="match status" value="1"/>
</dbReference>
<dbReference type="Gene3D" id="1.10.238.10">
    <property type="entry name" value="EF-hand"/>
    <property type="match status" value="2"/>
</dbReference>
<dbReference type="FunFam" id="1.10.238.10:FF:000178">
    <property type="entry name" value="Calmodulin-2 A"/>
    <property type="match status" value="1"/>
</dbReference>
<keyword evidence="2" id="KW-0106">Calcium</keyword>
<dbReference type="PROSITE" id="PS00018">
    <property type="entry name" value="EF_HAND_1"/>
    <property type="match status" value="3"/>
</dbReference>
<dbReference type="Proteomes" id="UP000078541">
    <property type="component" value="Unassembled WGS sequence"/>
</dbReference>
<dbReference type="AlphaFoldDB" id="A0A195FHY3"/>
<dbReference type="Pfam" id="PF13499">
    <property type="entry name" value="EF-hand_7"/>
    <property type="match status" value="2"/>
</dbReference>
<name>A0A195FHY3_9HYME</name>
<organism evidence="4 5">
    <name type="scientific">Trachymyrmex septentrionalis</name>
    <dbReference type="NCBI Taxonomy" id="34720"/>
    <lineage>
        <taxon>Eukaryota</taxon>
        <taxon>Metazoa</taxon>
        <taxon>Ecdysozoa</taxon>
        <taxon>Arthropoda</taxon>
        <taxon>Hexapoda</taxon>
        <taxon>Insecta</taxon>
        <taxon>Pterygota</taxon>
        <taxon>Neoptera</taxon>
        <taxon>Endopterygota</taxon>
        <taxon>Hymenoptera</taxon>
        <taxon>Apocrita</taxon>
        <taxon>Aculeata</taxon>
        <taxon>Formicoidea</taxon>
        <taxon>Formicidae</taxon>
        <taxon>Myrmicinae</taxon>
        <taxon>Trachymyrmex</taxon>
    </lineage>
</organism>
<evidence type="ECO:0000259" key="3">
    <source>
        <dbReference type="PROSITE" id="PS50222"/>
    </source>
</evidence>
<dbReference type="GO" id="GO:0005509">
    <property type="term" value="F:calcium ion binding"/>
    <property type="evidence" value="ECO:0007669"/>
    <property type="project" value="InterPro"/>
</dbReference>
<feature type="domain" description="EF-hand" evidence="3">
    <location>
        <begin position="350"/>
        <end position="385"/>
    </location>
</feature>
<sequence>MRLFTDTSVAVASDPFEFYKSLFAICSVVPHAEKLPGGITASVGTVENADRLSRERVTDEYAPPGLLGTTPILWNKRVKSKGKRIGTSKKEKTTLYSTRVRGAGREGEGEGAGAWTCARATAWNSQHWLREGAWWIEGVSHRPSAQRRAQINFIYILLCFSLYVKLETHKKRSHSRSTKTVRKSRRRILANGTTAVVDSEARNHHVTARQMFPTSFREIPPPSMFSVRRVSSRRIGDSYHTVFERSSLVVKPIDGGFIINFAERSLRDTSEYGLTEDQVAEFKEAFMLFDKDEDGTITMAELGVVMRSLGQRPSETELRDMVNEVDQDGNGTIEFNEFLQMMSKKMKSADGEDELREAFRVFDKNNDGLISSKELRHVMTNLGEKLSEEEVDDMIKEADLDGDGMVNYEGNAYMFLNVSVCVYNLS</sequence>
<dbReference type="EMBL" id="KQ981560">
    <property type="protein sequence ID" value="KYN39877.1"/>
    <property type="molecule type" value="Genomic_DNA"/>
</dbReference>
<dbReference type="PANTHER" id="PTHR23048">
    <property type="entry name" value="MYOSIN LIGHT CHAIN 1, 3"/>
    <property type="match status" value="1"/>
</dbReference>
<dbReference type="CDD" id="cd00051">
    <property type="entry name" value="EFh"/>
    <property type="match status" value="2"/>
</dbReference>
<feature type="domain" description="EF-hand" evidence="3">
    <location>
        <begin position="277"/>
        <end position="312"/>
    </location>
</feature>
<reference evidence="4 5" key="1">
    <citation type="submission" date="2016-03" db="EMBL/GenBank/DDBJ databases">
        <title>Trachymyrmex septentrionalis WGS genome.</title>
        <authorList>
            <person name="Nygaard S."/>
            <person name="Hu H."/>
            <person name="Boomsma J."/>
            <person name="Zhang G."/>
        </authorList>
    </citation>
    <scope>NUCLEOTIDE SEQUENCE [LARGE SCALE GENOMIC DNA]</scope>
    <source>
        <strain evidence="4">Tsep2-gDNA-1</strain>
        <tissue evidence="4">Whole body</tissue>
    </source>
</reference>
<gene>
    <name evidence="4" type="ORF">ALC56_05645</name>
</gene>
<dbReference type="STRING" id="34720.A0A195FHY3"/>
<dbReference type="InterPro" id="IPR011992">
    <property type="entry name" value="EF-hand-dom_pair"/>
</dbReference>
<evidence type="ECO:0000313" key="5">
    <source>
        <dbReference type="Proteomes" id="UP000078541"/>
    </source>
</evidence>
<dbReference type="InterPro" id="IPR050230">
    <property type="entry name" value="CALM/Myosin/TropC-like"/>
</dbReference>
<dbReference type="GO" id="GO:0016460">
    <property type="term" value="C:myosin II complex"/>
    <property type="evidence" value="ECO:0007669"/>
    <property type="project" value="TreeGrafter"/>
</dbReference>
<protein>
    <submittedName>
        <fullName evidence="4">Calmodulin</fullName>
    </submittedName>
</protein>
<keyword evidence="5" id="KW-1185">Reference proteome</keyword>
<evidence type="ECO:0000256" key="1">
    <source>
        <dbReference type="ARBA" id="ARBA00022737"/>
    </source>
</evidence>
<dbReference type="InterPro" id="IPR002048">
    <property type="entry name" value="EF_hand_dom"/>
</dbReference>
<dbReference type="PANTHER" id="PTHR23048:SF0">
    <property type="entry name" value="CALMODULIN LIKE 3"/>
    <property type="match status" value="1"/>
</dbReference>
<evidence type="ECO:0000256" key="2">
    <source>
        <dbReference type="ARBA" id="ARBA00022837"/>
    </source>
</evidence>
<dbReference type="SMART" id="SM00054">
    <property type="entry name" value="EFh"/>
    <property type="match status" value="4"/>
</dbReference>
<dbReference type="InterPro" id="IPR018247">
    <property type="entry name" value="EF_Hand_1_Ca_BS"/>
</dbReference>
<feature type="domain" description="EF-hand" evidence="3">
    <location>
        <begin position="313"/>
        <end position="348"/>
    </location>
</feature>
<dbReference type="PROSITE" id="PS50222">
    <property type="entry name" value="EF_HAND_2"/>
    <property type="match status" value="3"/>
</dbReference>
<evidence type="ECO:0000313" key="4">
    <source>
        <dbReference type="EMBL" id="KYN39877.1"/>
    </source>
</evidence>